<sequence length="263" mass="28842">MLSYQHAYHAGNMADLHKHSVLAVALDYLVQKPKPLTYIETHAGRGLYDLAGPEAARTGEAARGIGTQALPDGHPLGRVLDAVRARHGRDAYAGSPLIATGLLRDEDRMHLAELHPQEHDALARVMRQQTPRPKVYRQDGAKLAMSLAPPDPRRGLCLIDPSWEVKSDYQEMPRLLAKLHRAWSVGVLILWYPVLTSGAHRPMLRAIGDALPEAEIHEIGFPPAREGHGMVGSGLVLINPPFGLKGELERLSSLFPPGPDRPN</sequence>
<dbReference type="EMBL" id="VFFF01000001">
    <property type="protein sequence ID" value="TNY32783.1"/>
    <property type="molecule type" value="Genomic_DNA"/>
</dbReference>
<keyword evidence="1 2" id="KW-0808">Transferase</keyword>
<feature type="binding site" evidence="1">
    <location>
        <position position="42"/>
    </location>
    <ligand>
        <name>S-adenosyl-L-methionine</name>
        <dbReference type="ChEBI" id="CHEBI:59789"/>
    </ligand>
</feature>
<reference evidence="2 3" key="1">
    <citation type="submission" date="2019-06" db="EMBL/GenBank/DDBJ databases">
        <title>Genome of new Rhodobacteraceae sp. SM1903.</title>
        <authorList>
            <person name="Ren X."/>
        </authorList>
    </citation>
    <scope>NUCLEOTIDE SEQUENCE [LARGE SCALE GENOMIC DNA]</scope>
    <source>
        <strain evidence="2 3">SM1903</strain>
    </source>
</reference>
<dbReference type="GO" id="GO:0036307">
    <property type="term" value="F:23S rRNA (adenine(2030)-N(6))-methyltransferase activity"/>
    <property type="evidence" value="ECO:0007669"/>
    <property type="project" value="UniProtKB-UniRule"/>
</dbReference>
<keyword evidence="3" id="KW-1185">Reference proteome</keyword>
<dbReference type="Gene3D" id="3.40.50.150">
    <property type="entry name" value="Vaccinia Virus protein VP39"/>
    <property type="match status" value="1"/>
</dbReference>
<comment type="subunit">
    <text evidence="1">Monomer.</text>
</comment>
<dbReference type="EC" id="2.1.1.266" evidence="1"/>
<organism evidence="2 3">
    <name type="scientific">Pelagovum pacificum</name>
    <dbReference type="NCBI Taxonomy" id="2588711"/>
    <lineage>
        <taxon>Bacteria</taxon>
        <taxon>Pseudomonadati</taxon>
        <taxon>Pseudomonadota</taxon>
        <taxon>Alphaproteobacteria</taxon>
        <taxon>Rhodobacterales</taxon>
        <taxon>Paracoccaceae</taxon>
        <taxon>Pelagovum</taxon>
    </lineage>
</organism>
<keyword evidence="1" id="KW-0694">RNA-binding</keyword>
<keyword evidence="1 2" id="KW-0489">Methyltransferase</keyword>
<accession>A0A5C5GDG7</accession>
<gene>
    <name evidence="1" type="primary">rlmJ</name>
    <name evidence="2" type="ORF">FHY64_05765</name>
</gene>
<dbReference type="PANTHER" id="PTHR37426">
    <property type="entry name" value="RIBOSOMAL RNA LARGE SUBUNIT METHYLTRANSFERASE J"/>
    <property type="match status" value="1"/>
</dbReference>
<feature type="site" description="Interaction with substrate rRNA" evidence="1">
    <location>
        <position position="4"/>
    </location>
</feature>
<dbReference type="HAMAP" id="MF_00934">
    <property type="entry name" value="23SrRNA_methyltr_J"/>
    <property type="match status" value="1"/>
</dbReference>
<dbReference type="Proteomes" id="UP000314011">
    <property type="component" value="Unassembled WGS sequence"/>
</dbReference>
<dbReference type="GO" id="GO:0070475">
    <property type="term" value="P:rRNA base methylation"/>
    <property type="evidence" value="ECO:0007669"/>
    <property type="project" value="UniProtKB-UniRule"/>
</dbReference>
<dbReference type="GO" id="GO:0003723">
    <property type="term" value="F:RNA binding"/>
    <property type="evidence" value="ECO:0007669"/>
    <property type="project" value="UniProtKB-UniRule"/>
</dbReference>
<dbReference type="Pfam" id="PF04378">
    <property type="entry name" value="RsmJ"/>
    <property type="match status" value="1"/>
</dbReference>
<feature type="binding site" evidence="1">
    <location>
        <begin position="139"/>
        <end position="140"/>
    </location>
    <ligand>
        <name>S-adenosyl-L-methionine</name>
        <dbReference type="ChEBI" id="CHEBI:59789"/>
    </ligand>
</feature>
<comment type="catalytic activity">
    <reaction evidence="1">
        <text>adenosine(2030) in 23S rRNA + S-adenosyl-L-methionine = N(6)-methyladenosine(2030) in 23S rRNA + S-adenosyl-L-homocysteine + H(+)</text>
        <dbReference type="Rhea" id="RHEA:43736"/>
        <dbReference type="Rhea" id="RHEA-COMP:10668"/>
        <dbReference type="Rhea" id="RHEA-COMP:10669"/>
        <dbReference type="ChEBI" id="CHEBI:15378"/>
        <dbReference type="ChEBI" id="CHEBI:57856"/>
        <dbReference type="ChEBI" id="CHEBI:59789"/>
        <dbReference type="ChEBI" id="CHEBI:74411"/>
        <dbReference type="ChEBI" id="CHEBI:74449"/>
        <dbReference type="EC" id="2.1.1.266"/>
    </reaction>
</comment>
<evidence type="ECO:0000256" key="1">
    <source>
        <dbReference type="HAMAP-Rule" id="MF_00934"/>
    </source>
</evidence>
<keyword evidence="1" id="KW-0949">S-adenosyl-L-methionine</keyword>
<feature type="binding site" evidence="1">
    <location>
        <position position="95"/>
    </location>
    <ligand>
        <name>S-adenosyl-L-methionine</name>
        <dbReference type="ChEBI" id="CHEBI:59789"/>
    </ligand>
</feature>
<feature type="binding site" evidence="1">
    <location>
        <position position="19"/>
    </location>
    <ligand>
        <name>S-adenosyl-L-methionine</name>
        <dbReference type="ChEBI" id="CHEBI:59789"/>
    </ligand>
</feature>
<feature type="binding site" evidence="1">
    <location>
        <position position="113"/>
    </location>
    <ligand>
        <name>S-adenosyl-L-methionine</name>
        <dbReference type="ChEBI" id="CHEBI:59789"/>
    </ligand>
</feature>
<keyword evidence="1" id="KW-0698">rRNA processing</keyword>
<dbReference type="PANTHER" id="PTHR37426:SF1">
    <property type="entry name" value="RIBOSOMAL RNA LARGE SUBUNIT METHYLTRANSFERASE J"/>
    <property type="match status" value="1"/>
</dbReference>
<dbReference type="AlphaFoldDB" id="A0A5C5GDG7"/>
<dbReference type="OrthoDB" id="9791274at2"/>
<comment type="similarity">
    <text evidence="1">Belongs to the RlmJ family.</text>
</comment>
<evidence type="ECO:0000313" key="2">
    <source>
        <dbReference type="EMBL" id="TNY32783.1"/>
    </source>
</evidence>
<dbReference type="InterPro" id="IPR029063">
    <property type="entry name" value="SAM-dependent_MTases_sf"/>
</dbReference>
<feature type="binding site" evidence="1">
    <location>
        <position position="160"/>
    </location>
    <ligand>
        <name>S-adenosyl-L-methionine</name>
        <dbReference type="ChEBI" id="CHEBI:59789"/>
    </ligand>
</feature>
<evidence type="ECO:0000313" key="3">
    <source>
        <dbReference type="Proteomes" id="UP000314011"/>
    </source>
</evidence>
<comment type="function">
    <text evidence="1">Specifically methylates the adenine in position 2030 of 23S rRNA.</text>
</comment>
<name>A0A5C5GDG7_9RHOB</name>
<dbReference type="RefSeq" id="WP_140193466.1">
    <property type="nucleotide sequence ID" value="NZ_CP065915.1"/>
</dbReference>
<dbReference type="InterPro" id="IPR007473">
    <property type="entry name" value="RlmJ"/>
</dbReference>
<proteinExistence type="inferred from homology"/>
<dbReference type="GO" id="GO:0005829">
    <property type="term" value="C:cytosol"/>
    <property type="evidence" value="ECO:0007669"/>
    <property type="project" value="TreeGrafter"/>
</dbReference>
<protein>
    <recommendedName>
        <fullName evidence="1">Ribosomal RNA large subunit methyltransferase J</fullName>
        <ecNumber evidence="1">2.1.1.266</ecNumber>
    </recommendedName>
    <alternativeName>
        <fullName evidence="1">23S rRNA (adenine(2030)-N6)-methyltransferase</fullName>
    </alternativeName>
    <alternativeName>
        <fullName evidence="1">23S rRNA m6A2030 methyltransferase</fullName>
    </alternativeName>
</protein>
<comment type="caution">
    <text evidence="2">The sequence shown here is derived from an EMBL/GenBank/DDBJ whole genome shotgun (WGS) entry which is preliminary data.</text>
</comment>
<dbReference type="SUPFAM" id="SSF53335">
    <property type="entry name" value="S-adenosyl-L-methionine-dependent methyltransferases"/>
    <property type="match status" value="1"/>
</dbReference>
<feature type="active site" description="Proton acceptor" evidence="1">
    <location>
        <position position="160"/>
    </location>
</feature>